<keyword evidence="1" id="KW-1133">Transmembrane helix</keyword>
<sequence>MFKKLLNTLDTLLYLLVAPFGILYVYPHFLLSVEQRLGIELPKEALNKPHPQRISW</sequence>
<keyword evidence="1" id="KW-0812">Transmembrane</keyword>
<evidence type="ECO:0000313" key="2">
    <source>
        <dbReference type="EMBL" id="MDM7858594.1"/>
    </source>
</evidence>
<gene>
    <name evidence="2" type="ORF">QEZ41_09980</name>
</gene>
<accession>A0ABT7SQY7</accession>
<evidence type="ECO:0000256" key="1">
    <source>
        <dbReference type="SAM" id="Phobius"/>
    </source>
</evidence>
<comment type="caution">
    <text evidence="2">The sequence shown here is derived from an EMBL/GenBank/DDBJ whole genome shotgun (WGS) entry which is preliminary data.</text>
</comment>
<dbReference type="EMBL" id="JAUCDY010000013">
    <property type="protein sequence ID" value="MDM7858594.1"/>
    <property type="molecule type" value="Genomic_DNA"/>
</dbReference>
<keyword evidence="1" id="KW-0472">Membrane</keyword>
<dbReference type="Proteomes" id="UP001241056">
    <property type="component" value="Unassembled WGS sequence"/>
</dbReference>
<protein>
    <submittedName>
        <fullName evidence="2">Uncharacterized protein</fullName>
    </submittedName>
</protein>
<proteinExistence type="predicted"/>
<dbReference type="RefSeq" id="WP_289411355.1">
    <property type="nucleotide sequence ID" value="NZ_JAUCDY010000013.1"/>
</dbReference>
<evidence type="ECO:0000313" key="3">
    <source>
        <dbReference type="Proteomes" id="UP001241056"/>
    </source>
</evidence>
<name>A0ABT7SQY7_9GAMM</name>
<feature type="transmembrane region" description="Helical" evidence="1">
    <location>
        <begin position="12"/>
        <end position="33"/>
    </location>
</feature>
<organism evidence="2 3">
    <name type="scientific">Thiopseudomonas acetoxidans</name>
    <dbReference type="NCBI Taxonomy" id="3041622"/>
    <lineage>
        <taxon>Bacteria</taxon>
        <taxon>Pseudomonadati</taxon>
        <taxon>Pseudomonadota</taxon>
        <taxon>Gammaproteobacteria</taxon>
        <taxon>Pseudomonadales</taxon>
        <taxon>Pseudomonadaceae</taxon>
        <taxon>Thiopseudomonas</taxon>
    </lineage>
</organism>
<keyword evidence="3" id="KW-1185">Reference proteome</keyword>
<reference evidence="2 3" key="1">
    <citation type="submission" date="2023-06" db="EMBL/GenBank/DDBJ databases">
        <title>Thiopseudomonas sp. CY1220 draft genome sequence.</title>
        <authorList>
            <person name="Zhao G."/>
            <person name="An M."/>
        </authorList>
    </citation>
    <scope>NUCLEOTIDE SEQUENCE [LARGE SCALE GENOMIC DNA]</scope>
    <source>
        <strain evidence="2 3">CY1220</strain>
    </source>
</reference>